<dbReference type="PANTHER" id="PTHR32243">
    <property type="entry name" value="MALTOSE TRANSPORT SYSTEM PERMEASE-RELATED"/>
    <property type="match status" value="1"/>
</dbReference>
<comment type="similarity">
    <text evidence="7">Belongs to the binding-protein-dependent transport system permease family.</text>
</comment>
<dbReference type="Pfam" id="PF00528">
    <property type="entry name" value="BPD_transp_1"/>
    <property type="match status" value="1"/>
</dbReference>
<feature type="transmembrane region" description="Helical" evidence="7">
    <location>
        <begin position="247"/>
        <end position="268"/>
    </location>
</feature>
<keyword evidence="6 7" id="KW-0472">Membrane</keyword>
<dbReference type="EMBL" id="BAAAHP010000127">
    <property type="protein sequence ID" value="GAA0946216.1"/>
    <property type="molecule type" value="Genomic_DNA"/>
</dbReference>
<feature type="transmembrane region" description="Helical" evidence="7">
    <location>
        <begin position="112"/>
        <end position="133"/>
    </location>
</feature>
<dbReference type="InterPro" id="IPR050901">
    <property type="entry name" value="BP-dep_ABC_trans_perm"/>
</dbReference>
<evidence type="ECO:0000256" key="7">
    <source>
        <dbReference type="RuleBase" id="RU363032"/>
    </source>
</evidence>
<protein>
    <submittedName>
        <fullName evidence="9">Carbohydrate ABC transporter permease</fullName>
    </submittedName>
</protein>
<dbReference type="InterPro" id="IPR035906">
    <property type="entry name" value="MetI-like_sf"/>
</dbReference>
<evidence type="ECO:0000256" key="5">
    <source>
        <dbReference type="ARBA" id="ARBA00022989"/>
    </source>
</evidence>
<dbReference type="CDD" id="cd06261">
    <property type="entry name" value="TM_PBP2"/>
    <property type="match status" value="1"/>
</dbReference>
<keyword evidence="4 7" id="KW-0812">Transmembrane</keyword>
<keyword evidence="3" id="KW-1003">Cell membrane</keyword>
<comment type="subcellular location">
    <subcellularLocation>
        <location evidence="1 7">Cell membrane</location>
        <topology evidence="1 7">Multi-pass membrane protein</topology>
    </subcellularLocation>
</comment>
<feature type="transmembrane region" description="Helical" evidence="7">
    <location>
        <begin position="16"/>
        <end position="37"/>
    </location>
</feature>
<keyword evidence="10" id="KW-1185">Reference proteome</keyword>
<comment type="caution">
    <text evidence="9">The sequence shown here is derived from an EMBL/GenBank/DDBJ whole genome shotgun (WGS) entry which is preliminary data.</text>
</comment>
<reference evidence="9 10" key="1">
    <citation type="journal article" date="2019" name="Int. J. Syst. Evol. Microbiol.">
        <title>The Global Catalogue of Microorganisms (GCM) 10K type strain sequencing project: providing services to taxonomists for standard genome sequencing and annotation.</title>
        <authorList>
            <consortium name="The Broad Institute Genomics Platform"/>
            <consortium name="The Broad Institute Genome Sequencing Center for Infectious Disease"/>
            <person name="Wu L."/>
            <person name="Ma J."/>
        </authorList>
    </citation>
    <scope>NUCLEOTIDE SEQUENCE [LARGE SCALE GENOMIC DNA]</scope>
    <source>
        <strain evidence="9 10">JCM 11117</strain>
    </source>
</reference>
<proteinExistence type="inferred from homology"/>
<evidence type="ECO:0000256" key="1">
    <source>
        <dbReference type="ARBA" id="ARBA00004651"/>
    </source>
</evidence>
<organism evidence="9 10">
    <name type="scientific">Pseudonocardia zijingensis</name>
    <dbReference type="NCBI Taxonomy" id="153376"/>
    <lineage>
        <taxon>Bacteria</taxon>
        <taxon>Bacillati</taxon>
        <taxon>Actinomycetota</taxon>
        <taxon>Actinomycetes</taxon>
        <taxon>Pseudonocardiales</taxon>
        <taxon>Pseudonocardiaceae</taxon>
        <taxon>Pseudonocardia</taxon>
    </lineage>
</organism>
<gene>
    <name evidence="9" type="ORF">GCM10009559_44640</name>
</gene>
<name>A0ABN1QQQ1_9PSEU</name>
<keyword evidence="5 7" id="KW-1133">Transmembrane helix</keyword>
<evidence type="ECO:0000256" key="6">
    <source>
        <dbReference type="ARBA" id="ARBA00023136"/>
    </source>
</evidence>
<dbReference type="PANTHER" id="PTHR32243:SF18">
    <property type="entry name" value="INNER MEMBRANE ABC TRANSPORTER PERMEASE PROTEIN YCJP"/>
    <property type="match status" value="1"/>
</dbReference>
<evidence type="ECO:0000256" key="2">
    <source>
        <dbReference type="ARBA" id="ARBA00022448"/>
    </source>
</evidence>
<dbReference type="SUPFAM" id="SSF161098">
    <property type="entry name" value="MetI-like"/>
    <property type="match status" value="1"/>
</dbReference>
<keyword evidence="2 7" id="KW-0813">Transport</keyword>
<evidence type="ECO:0000313" key="10">
    <source>
        <dbReference type="Proteomes" id="UP001499967"/>
    </source>
</evidence>
<evidence type="ECO:0000259" key="8">
    <source>
        <dbReference type="PROSITE" id="PS50928"/>
    </source>
</evidence>
<evidence type="ECO:0000313" key="9">
    <source>
        <dbReference type="EMBL" id="GAA0946216.1"/>
    </source>
</evidence>
<feature type="transmembrane region" description="Helical" evidence="7">
    <location>
        <begin position="73"/>
        <end position="100"/>
    </location>
</feature>
<dbReference type="InterPro" id="IPR000515">
    <property type="entry name" value="MetI-like"/>
</dbReference>
<evidence type="ECO:0000256" key="4">
    <source>
        <dbReference type="ARBA" id="ARBA00022692"/>
    </source>
</evidence>
<feature type="transmembrane region" description="Helical" evidence="7">
    <location>
        <begin position="145"/>
        <end position="168"/>
    </location>
</feature>
<sequence length="282" mass="31220">MTTASPVAARGRRSVFVIWLLALPVILLSLGPFLWLLKTSLVPESRIFVRPLEYLPSTVTLENFVMLFERMNFFGYFANSFVVALGSTALGLVISMSSSYAFARFRFPGRRFFMTLFLVIPMFPTVLILIPIYDIMRVTGLLNTYASLIVAYSSFTIPFAVWMMTGYFAALPVEMEEAARVDGCSRLGAFVRVLLPTAVPGISATALYIFIVSWNEYTFAAMLAQDESVRTLPVALQFFITEFTVNWGLLAAGGVIVSLPVILLFIVLQRQLIAGLTAGAVK</sequence>
<dbReference type="PROSITE" id="PS50928">
    <property type="entry name" value="ABC_TM1"/>
    <property type="match status" value="1"/>
</dbReference>
<feature type="transmembrane region" description="Helical" evidence="7">
    <location>
        <begin position="189"/>
        <end position="211"/>
    </location>
</feature>
<evidence type="ECO:0000256" key="3">
    <source>
        <dbReference type="ARBA" id="ARBA00022475"/>
    </source>
</evidence>
<dbReference type="RefSeq" id="WP_343943446.1">
    <property type="nucleotide sequence ID" value="NZ_BAAAHP010000127.1"/>
</dbReference>
<accession>A0ABN1QQQ1</accession>
<dbReference type="Gene3D" id="1.10.3720.10">
    <property type="entry name" value="MetI-like"/>
    <property type="match status" value="1"/>
</dbReference>
<feature type="domain" description="ABC transmembrane type-1" evidence="8">
    <location>
        <begin position="77"/>
        <end position="268"/>
    </location>
</feature>
<dbReference type="Proteomes" id="UP001499967">
    <property type="component" value="Unassembled WGS sequence"/>
</dbReference>